<proteinExistence type="predicted"/>
<accession>A0A162EF14</accession>
<name>A0A162EF14_9CRUS</name>
<comment type="caution">
    <text evidence="1">The sequence shown here is derived from an EMBL/GenBank/DDBJ whole genome shotgun (WGS) entry which is preliminary data.</text>
</comment>
<dbReference type="Proteomes" id="UP000076858">
    <property type="component" value="Unassembled WGS sequence"/>
</dbReference>
<evidence type="ECO:0000313" key="2">
    <source>
        <dbReference type="Proteomes" id="UP000076858"/>
    </source>
</evidence>
<feature type="non-terminal residue" evidence="1">
    <location>
        <position position="1"/>
    </location>
</feature>
<keyword evidence="2" id="KW-1185">Reference proteome</keyword>
<dbReference type="EMBL" id="LRGB01001905">
    <property type="protein sequence ID" value="KZS10050.1"/>
    <property type="molecule type" value="Genomic_DNA"/>
</dbReference>
<sequence length="83" mass="9283">LLITTNQSNVESFLYRTSGATPNDEEDMAVLRESDEIQVCIGRDDENLPRETNNCLEGILLVSPLHNQCGVIYGTDDNENKLK</sequence>
<dbReference type="AlphaFoldDB" id="A0A162EF14"/>
<organism evidence="1 2">
    <name type="scientific">Daphnia magna</name>
    <dbReference type="NCBI Taxonomy" id="35525"/>
    <lineage>
        <taxon>Eukaryota</taxon>
        <taxon>Metazoa</taxon>
        <taxon>Ecdysozoa</taxon>
        <taxon>Arthropoda</taxon>
        <taxon>Crustacea</taxon>
        <taxon>Branchiopoda</taxon>
        <taxon>Diplostraca</taxon>
        <taxon>Cladocera</taxon>
        <taxon>Anomopoda</taxon>
        <taxon>Daphniidae</taxon>
        <taxon>Daphnia</taxon>
    </lineage>
</organism>
<reference evidence="1 2" key="1">
    <citation type="submission" date="2016-03" db="EMBL/GenBank/DDBJ databases">
        <title>EvidentialGene: Evidence-directed Construction of Genes on Genomes.</title>
        <authorList>
            <person name="Gilbert D.G."/>
            <person name="Choi J.-H."/>
            <person name="Mockaitis K."/>
            <person name="Colbourne J."/>
            <person name="Pfrender M."/>
        </authorList>
    </citation>
    <scope>NUCLEOTIDE SEQUENCE [LARGE SCALE GENOMIC DNA]</scope>
    <source>
        <strain evidence="1 2">Xinb3</strain>
        <tissue evidence="1">Complete organism</tissue>
    </source>
</reference>
<gene>
    <name evidence="1" type="ORF">APZ42_025572</name>
</gene>
<protein>
    <submittedName>
        <fullName evidence="1">Uncharacterized protein</fullName>
    </submittedName>
</protein>
<evidence type="ECO:0000313" key="1">
    <source>
        <dbReference type="EMBL" id="KZS10050.1"/>
    </source>
</evidence>